<dbReference type="Proteomes" id="UP000006729">
    <property type="component" value="Chromosome 1"/>
</dbReference>
<evidence type="ECO:0000313" key="2">
    <source>
        <dbReference type="Proteomes" id="UP000006729"/>
    </source>
</evidence>
<evidence type="ECO:0000313" key="1">
    <source>
        <dbReference type="EMBL" id="RQO84421.1"/>
    </source>
</evidence>
<reference evidence="1 2" key="1">
    <citation type="journal article" date="2006" name="Science">
        <title>The genome of black cottonwood, Populus trichocarpa (Torr. &amp; Gray).</title>
        <authorList>
            <person name="Tuskan G.A."/>
            <person name="Difazio S."/>
            <person name="Jansson S."/>
            <person name="Bohlmann J."/>
            <person name="Grigoriev I."/>
            <person name="Hellsten U."/>
            <person name="Putnam N."/>
            <person name="Ralph S."/>
            <person name="Rombauts S."/>
            <person name="Salamov A."/>
            <person name="Schein J."/>
            <person name="Sterck L."/>
            <person name="Aerts A."/>
            <person name="Bhalerao R.R."/>
            <person name="Bhalerao R.P."/>
            <person name="Blaudez D."/>
            <person name="Boerjan W."/>
            <person name="Brun A."/>
            <person name="Brunner A."/>
            <person name="Busov V."/>
            <person name="Campbell M."/>
            <person name="Carlson J."/>
            <person name="Chalot M."/>
            <person name="Chapman J."/>
            <person name="Chen G.L."/>
            <person name="Cooper D."/>
            <person name="Coutinho P.M."/>
            <person name="Couturier J."/>
            <person name="Covert S."/>
            <person name="Cronk Q."/>
            <person name="Cunningham R."/>
            <person name="Davis J."/>
            <person name="Degroeve S."/>
            <person name="Dejardin A."/>
            <person name="Depamphilis C."/>
            <person name="Detter J."/>
            <person name="Dirks B."/>
            <person name="Dubchak I."/>
            <person name="Duplessis S."/>
            <person name="Ehlting J."/>
            <person name="Ellis B."/>
            <person name="Gendler K."/>
            <person name="Goodstein D."/>
            <person name="Gribskov M."/>
            <person name="Grimwood J."/>
            <person name="Groover A."/>
            <person name="Gunter L."/>
            <person name="Hamberger B."/>
            <person name="Heinze B."/>
            <person name="Helariutta Y."/>
            <person name="Henrissat B."/>
            <person name="Holligan D."/>
            <person name="Holt R."/>
            <person name="Huang W."/>
            <person name="Islam-Faridi N."/>
            <person name="Jones S."/>
            <person name="Jones-Rhoades M."/>
            <person name="Jorgensen R."/>
            <person name="Joshi C."/>
            <person name="Kangasjarvi J."/>
            <person name="Karlsson J."/>
            <person name="Kelleher C."/>
            <person name="Kirkpatrick R."/>
            <person name="Kirst M."/>
            <person name="Kohler A."/>
            <person name="Kalluri U."/>
            <person name="Larimer F."/>
            <person name="Leebens-Mack J."/>
            <person name="Leple J.C."/>
            <person name="Locascio P."/>
            <person name="Lou Y."/>
            <person name="Lucas S."/>
            <person name="Martin F."/>
            <person name="Montanini B."/>
            <person name="Napoli C."/>
            <person name="Nelson D.R."/>
            <person name="Nelson C."/>
            <person name="Nieminen K."/>
            <person name="Nilsson O."/>
            <person name="Pereda V."/>
            <person name="Peter G."/>
            <person name="Philippe R."/>
            <person name="Pilate G."/>
            <person name="Poliakov A."/>
            <person name="Razumovskaya J."/>
            <person name="Richardson P."/>
            <person name="Rinaldi C."/>
            <person name="Ritland K."/>
            <person name="Rouze P."/>
            <person name="Ryaboy D."/>
            <person name="Schmutz J."/>
            <person name="Schrader J."/>
            <person name="Segerman B."/>
            <person name="Shin H."/>
            <person name="Siddiqui A."/>
            <person name="Sterky F."/>
            <person name="Terry A."/>
            <person name="Tsai C.J."/>
            <person name="Uberbacher E."/>
            <person name="Unneberg P."/>
            <person name="Vahala J."/>
            <person name="Wall K."/>
            <person name="Wessler S."/>
            <person name="Yang G."/>
            <person name="Yin T."/>
            <person name="Douglas C."/>
            <person name="Marra M."/>
            <person name="Sandberg G."/>
            <person name="Van de Peer Y."/>
            <person name="Rokhsar D."/>
        </authorList>
    </citation>
    <scope>NUCLEOTIDE SEQUENCE [LARGE SCALE GENOMIC DNA]</scope>
    <source>
        <strain evidence="2">cv. Nisqually</strain>
    </source>
</reference>
<dbReference type="InParanoid" id="A0A3N7FA17"/>
<gene>
    <name evidence="1" type="ORF">POPTR_001G047150</name>
</gene>
<name>A0A3N7FA17_POPTR</name>
<dbReference type="EMBL" id="CM009290">
    <property type="protein sequence ID" value="RQO84421.1"/>
    <property type="molecule type" value="Genomic_DNA"/>
</dbReference>
<proteinExistence type="predicted"/>
<dbReference type="AlphaFoldDB" id="A0A3N7FA17"/>
<protein>
    <submittedName>
        <fullName evidence="1">Uncharacterized protein</fullName>
    </submittedName>
</protein>
<sequence>MIELKNISGYQRKRRDIYVFSRLISTSTSRF</sequence>
<accession>A0A3N7FA17</accession>
<organism evidence="1 2">
    <name type="scientific">Populus trichocarpa</name>
    <name type="common">Western balsam poplar</name>
    <name type="synonym">Populus balsamifera subsp. trichocarpa</name>
    <dbReference type="NCBI Taxonomy" id="3694"/>
    <lineage>
        <taxon>Eukaryota</taxon>
        <taxon>Viridiplantae</taxon>
        <taxon>Streptophyta</taxon>
        <taxon>Embryophyta</taxon>
        <taxon>Tracheophyta</taxon>
        <taxon>Spermatophyta</taxon>
        <taxon>Magnoliopsida</taxon>
        <taxon>eudicotyledons</taxon>
        <taxon>Gunneridae</taxon>
        <taxon>Pentapetalae</taxon>
        <taxon>rosids</taxon>
        <taxon>fabids</taxon>
        <taxon>Malpighiales</taxon>
        <taxon>Salicaceae</taxon>
        <taxon>Saliceae</taxon>
        <taxon>Populus</taxon>
    </lineage>
</organism>
<keyword evidence="2" id="KW-1185">Reference proteome</keyword>